<comment type="caution">
    <text evidence="3">The sequence shown here is derived from an EMBL/GenBank/DDBJ whole genome shotgun (WGS) entry which is preliminary data.</text>
</comment>
<dbReference type="PANTHER" id="PTHR40640:SF1">
    <property type="entry name" value="ANCHORED GLYCOPROTEIN, PUTATIVE (AFU_ORTHOLOGUE AFUA_8G04860)-RELATED"/>
    <property type="match status" value="1"/>
</dbReference>
<evidence type="ECO:0000313" key="3">
    <source>
        <dbReference type="EMBL" id="PGH02821.1"/>
    </source>
</evidence>
<feature type="region of interest" description="Disordered" evidence="1">
    <location>
        <begin position="156"/>
        <end position="190"/>
    </location>
</feature>
<evidence type="ECO:0000256" key="2">
    <source>
        <dbReference type="SAM" id="SignalP"/>
    </source>
</evidence>
<feature type="chain" id="PRO_5012925398" evidence="2">
    <location>
        <begin position="19"/>
        <end position="218"/>
    </location>
</feature>
<feature type="signal peptide" evidence="2">
    <location>
        <begin position="1"/>
        <end position="18"/>
    </location>
</feature>
<dbReference type="Proteomes" id="UP000224080">
    <property type="component" value="Unassembled WGS sequence"/>
</dbReference>
<proteinExistence type="predicted"/>
<keyword evidence="2" id="KW-0732">Signal</keyword>
<name>A0A2B7X208_9EURO</name>
<sequence>MQISLALVSLGLLGLSRAQKSIVTELAFPGPVDQQPIVASVVIASATVTIYALECAPGTDDTECGVPGVSYTTWPGPPNAVAMGFQGYGEDGPASHSLECTIQGPSADCTKLLLATQTGKGWSTVDVASTQIPTSGFITPWKVTITAGLEKLEGATAAPAPSSGASVAPTASGTEAQPTGTNPPTTNSSTGLAMPLATAAANWGAIGGAAVAVAALVM</sequence>
<dbReference type="EMBL" id="PDNC01000055">
    <property type="protein sequence ID" value="PGH02821.1"/>
    <property type="molecule type" value="Genomic_DNA"/>
</dbReference>
<dbReference type="OrthoDB" id="4991875at2759"/>
<evidence type="ECO:0000256" key="1">
    <source>
        <dbReference type="SAM" id="MobiDB-lite"/>
    </source>
</evidence>
<reference evidence="3 4" key="1">
    <citation type="submission" date="2017-10" db="EMBL/GenBank/DDBJ databases">
        <title>Comparative genomics in systemic dimorphic fungi from Ajellomycetaceae.</title>
        <authorList>
            <person name="Munoz J.F."/>
            <person name="Mcewen J.G."/>
            <person name="Clay O.K."/>
            <person name="Cuomo C.A."/>
        </authorList>
    </citation>
    <scope>NUCLEOTIDE SEQUENCE [LARGE SCALE GENOMIC DNA]</scope>
    <source>
        <strain evidence="3 4">UAMH130</strain>
    </source>
</reference>
<keyword evidence="4" id="KW-1185">Reference proteome</keyword>
<evidence type="ECO:0000313" key="4">
    <source>
        <dbReference type="Proteomes" id="UP000224080"/>
    </source>
</evidence>
<gene>
    <name evidence="3" type="ORF">GX51_04433</name>
</gene>
<organism evidence="3 4">
    <name type="scientific">Blastomyces parvus</name>
    <dbReference type="NCBI Taxonomy" id="2060905"/>
    <lineage>
        <taxon>Eukaryota</taxon>
        <taxon>Fungi</taxon>
        <taxon>Dikarya</taxon>
        <taxon>Ascomycota</taxon>
        <taxon>Pezizomycotina</taxon>
        <taxon>Eurotiomycetes</taxon>
        <taxon>Eurotiomycetidae</taxon>
        <taxon>Onygenales</taxon>
        <taxon>Ajellomycetaceae</taxon>
        <taxon>Blastomyces</taxon>
    </lineage>
</organism>
<dbReference type="PANTHER" id="PTHR40640">
    <property type="entry name" value="ANCHORED GLYCOPROTEIN, PUTATIVE (AFU_ORTHOLOGUE AFUA_8G04860)-RELATED"/>
    <property type="match status" value="1"/>
</dbReference>
<dbReference type="STRING" id="2060905.A0A2B7X208"/>
<dbReference type="AlphaFoldDB" id="A0A2B7X208"/>
<protein>
    <submittedName>
        <fullName evidence="3">Uncharacterized protein</fullName>
    </submittedName>
</protein>
<accession>A0A2B7X208</accession>